<dbReference type="Pfam" id="PF01047">
    <property type="entry name" value="MarR"/>
    <property type="match status" value="1"/>
</dbReference>
<feature type="domain" description="HTH marR-type" evidence="4">
    <location>
        <begin position="29"/>
        <end position="163"/>
    </location>
</feature>
<dbReference type="PANTHER" id="PTHR42756">
    <property type="entry name" value="TRANSCRIPTIONAL REGULATOR, MARR"/>
    <property type="match status" value="1"/>
</dbReference>
<gene>
    <name evidence="5" type="ORF">C273_05205</name>
</gene>
<dbReference type="STRING" id="1229783.C273_05205"/>
<evidence type="ECO:0000313" key="6">
    <source>
        <dbReference type="Proteomes" id="UP000009885"/>
    </source>
</evidence>
<evidence type="ECO:0000256" key="1">
    <source>
        <dbReference type="ARBA" id="ARBA00023015"/>
    </source>
</evidence>
<dbReference type="RefSeq" id="WP_009383147.1">
    <property type="nucleotide sequence ID" value="NZ_AMSQ01000006.1"/>
</dbReference>
<keyword evidence="6" id="KW-1185">Reference proteome</keyword>
<dbReference type="PANTHER" id="PTHR42756:SF1">
    <property type="entry name" value="TRANSCRIPTIONAL REPRESSOR OF EMRAB OPERON"/>
    <property type="match status" value="1"/>
</dbReference>
<reference evidence="5 6" key="1">
    <citation type="journal article" date="2013" name="Genome Announc.">
        <title>Genome Sequence of Staphylococcus massiliensis Strain S46, Isolated from the Surface of Healthy Human Skin.</title>
        <authorList>
            <person name="Srivastav R."/>
            <person name="Singh A."/>
            <person name="Jangir P.K."/>
            <person name="Kumari C."/>
            <person name="Muduli S."/>
            <person name="Sharma R."/>
        </authorList>
    </citation>
    <scope>NUCLEOTIDE SEQUENCE [LARGE SCALE GENOMIC DNA]</scope>
    <source>
        <strain evidence="5 6">S46</strain>
    </source>
</reference>
<sequence>MSDVYIVDQPTHKSLNKLSSEVQNIDQSSVLTYLDMHNTYQEMKSHYDTLLQRYNLTQSRFTIMMLLYRENNHTLSPSHLAKKVNAKKSTITGIVDGLERKNWITKVASQNDKRSKSVKLTQEGEDILLSFLPYNYDYVARVFKYLSNEERDKLSNLLLKIRKGINALSNEEDNI</sequence>
<dbReference type="EMBL" id="AMSQ01000006">
    <property type="protein sequence ID" value="EKU48580.1"/>
    <property type="molecule type" value="Genomic_DNA"/>
</dbReference>
<dbReference type="SMART" id="SM00347">
    <property type="entry name" value="HTH_MARR"/>
    <property type="match status" value="1"/>
</dbReference>
<evidence type="ECO:0000313" key="5">
    <source>
        <dbReference type="EMBL" id="EKU48580.1"/>
    </source>
</evidence>
<dbReference type="GO" id="GO:0003700">
    <property type="term" value="F:DNA-binding transcription factor activity"/>
    <property type="evidence" value="ECO:0007669"/>
    <property type="project" value="InterPro"/>
</dbReference>
<dbReference type="Proteomes" id="UP000009885">
    <property type="component" value="Unassembled WGS sequence"/>
</dbReference>
<evidence type="ECO:0000256" key="3">
    <source>
        <dbReference type="ARBA" id="ARBA00023163"/>
    </source>
</evidence>
<keyword evidence="3" id="KW-0804">Transcription</keyword>
<keyword evidence="2" id="KW-0238">DNA-binding</keyword>
<proteinExistence type="predicted"/>
<dbReference type="GO" id="GO:0003677">
    <property type="term" value="F:DNA binding"/>
    <property type="evidence" value="ECO:0007669"/>
    <property type="project" value="UniProtKB-KW"/>
</dbReference>
<dbReference type="PROSITE" id="PS50995">
    <property type="entry name" value="HTH_MARR_2"/>
    <property type="match status" value="1"/>
</dbReference>
<evidence type="ECO:0000259" key="4">
    <source>
        <dbReference type="PROSITE" id="PS50995"/>
    </source>
</evidence>
<keyword evidence="1" id="KW-0805">Transcription regulation</keyword>
<dbReference type="AlphaFoldDB" id="K9B460"/>
<dbReference type="SUPFAM" id="SSF46785">
    <property type="entry name" value="Winged helix' DNA-binding domain"/>
    <property type="match status" value="1"/>
</dbReference>
<dbReference type="eggNOG" id="COG1846">
    <property type="taxonomic scope" value="Bacteria"/>
</dbReference>
<organism evidence="5 6">
    <name type="scientific">Staphylococcus massiliensis S46</name>
    <dbReference type="NCBI Taxonomy" id="1229783"/>
    <lineage>
        <taxon>Bacteria</taxon>
        <taxon>Bacillati</taxon>
        <taxon>Bacillota</taxon>
        <taxon>Bacilli</taxon>
        <taxon>Bacillales</taxon>
        <taxon>Staphylococcaceae</taxon>
        <taxon>Staphylococcus</taxon>
    </lineage>
</organism>
<dbReference type="OrthoDB" id="2411388at2"/>
<comment type="caution">
    <text evidence="5">The sequence shown here is derived from an EMBL/GenBank/DDBJ whole genome shotgun (WGS) entry which is preliminary data.</text>
</comment>
<dbReference type="PATRIC" id="fig|1229783.3.peg.1053"/>
<name>K9B460_9STAP</name>
<evidence type="ECO:0000256" key="2">
    <source>
        <dbReference type="ARBA" id="ARBA00023125"/>
    </source>
</evidence>
<dbReference type="InterPro" id="IPR036390">
    <property type="entry name" value="WH_DNA-bd_sf"/>
</dbReference>
<dbReference type="Gene3D" id="1.10.10.10">
    <property type="entry name" value="Winged helix-like DNA-binding domain superfamily/Winged helix DNA-binding domain"/>
    <property type="match status" value="1"/>
</dbReference>
<dbReference type="InterPro" id="IPR036388">
    <property type="entry name" value="WH-like_DNA-bd_sf"/>
</dbReference>
<dbReference type="InterPro" id="IPR000835">
    <property type="entry name" value="HTH_MarR-typ"/>
</dbReference>
<dbReference type="PRINTS" id="PR00598">
    <property type="entry name" value="HTHMARR"/>
</dbReference>
<protein>
    <submittedName>
        <fullName evidence="5">MarR family transcriptional regulator</fullName>
    </submittedName>
</protein>
<accession>K9B460</accession>